<name>A0A345DE41_9BURK</name>
<gene>
    <name evidence="1" type="ORF">DTO96_102384</name>
</gene>
<evidence type="ECO:0000313" key="2">
    <source>
        <dbReference type="Proteomes" id="UP000252182"/>
    </source>
</evidence>
<dbReference type="AlphaFoldDB" id="A0A345DE41"/>
<dbReference type="RefSeq" id="WP_114563682.1">
    <property type="nucleotide sequence ID" value="NZ_CP031124.1"/>
</dbReference>
<accession>A0A345DE41</accession>
<dbReference type="Proteomes" id="UP000252182">
    <property type="component" value="Chromosome"/>
</dbReference>
<reference evidence="2" key="1">
    <citation type="submission" date="2018-07" db="EMBL/GenBank/DDBJ databases">
        <authorList>
            <person name="Kim H."/>
        </authorList>
    </citation>
    <scope>NUCLEOTIDE SEQUENCE [LARGE SCALE GENOMIC DNA]</scope>
    <source>
        <strain evidence="2">F02</strain>
    </source>
</reference>
<proteinExistence type="predicted"/>
<protein>
    <submittedName>
        <fullName evidence="1">Uncharacterized protein</fullName>
    </submittedName>
</protein>
<evidence type="ECO:0000313" key="1">
    <source>
        <dbReference type="EMBL" id="AXF86629.1"/>
    </source>
</evidence>
<dbReference type="KEGG" id="hyf:DTO96_102384"/>
<organism evidence="1 2">
    <name type="scientific">Ephemeroptericola cinctiostellae</name>
    <dbReference type="NCBI Taxonomy" id="2268024"/>
    <lineage>
        <taxon>Bacteria</taxon>
        <taxon>Pseudomonadati</taxon>
        <taxon>Pseudomonadota</taxon>
        <taxon>Betaproteobacteria</taxon>
        <taxon>Burkholderiales</taxon>
        <taxon>Burkholderiaceae</taxon>
        <taxon>Ephemeroptericola</taxon>
    </lineage>
</organism>
<sequence length="109" mass="11595">MLKQPNTPVLYTGLPIALAYQFASAVGGLPVDMSNCTGIELWAASGAHVRQFDVRAVNAEQGLFTAIITDTSSLPAGCYVVQGRYIDSSGRHVPTVKASITLEKGLWDV</sequence>
<keyword evidence="2" id="KW-1185">Reference proteome</keyword>
<dbReference type="EMBL" id="CP031124">
    <property type="protein sequence ID" value="AXF86629.1"/>
    <property type="molecule type" value="Genomic_DNA"/>
</dbReference>